<dbReference type="GO" id="GO:0004364">
    <property type="term" value="F:glutathione transferase activity"/>
    <property type="evidence" value="ECO:0007669"/>
    <property type="project" value="TreeGrafter"/>
</dbReference>
<feature type="domain" description="GST C-terminal" evidence="2">
    <location>
        <begin position="93"/>
        <end position="213"/>
    </location>
</feature>
<gene>
    <name evidence="3" type="ORF">THASP1DRAFT_25125</name>
</gene>
<name>A0A4P9XL61_9FUNG</name>
<evidence type="ECO:0000313" key="3">
    <source>
        <dbReference type="EMBL" id="RKP06584.1"/>
    </source>
</evidence>
<dbReference type="InterPro" id="IPR010987">
    <property type="entry name" value="Glutathione-S-Trfase_C-like"/>
</dbReference>
<dbReference type="InterPro" id="IPR036249">
    <property type="entry name" value="Thioredoxin-like_sf"/>
</dbReference>
<dbReference type="InterPro" id="IPR004045">
    <property type="entry name" value="Glutathione_S-Trfase_N"/>
</dbReference>
<dbReference type="EMBL" id="KZ992855">
    <property type="protein sequence ID" value="RKP06584.1"/>
    <property type="molecule type" value="Genomic_DNA"/>
</dbReference>
<dbReference type="PROSITE" id="PS50404">
    <property type="entry name" value="GST_NTER"/>
    <property type="match status" value="1"/>
</dbReference>
<dbReference type="PROSITE" id="PS50405">
    <property type="entry name" value="GST_CTER"/>
    <property type="match status" value="1"/>
</dbReference>
<dbReference type="STRING" id="78915.A0A4P9XL61"/>
<dbReference type="Pfam" id="PF13409">
    <property type="entry name" value="GST_N_2"/>
    <property type="match status" value="1"/>
</dbReference>
<evidence type="ECO:0000259" key="1">
    <source>
        <dbReference type="PROSITE" id="PS50404"/>
    </source>
</evidence>
<dbReference type="Proteomes" id="UP000271241">
    <property type="component" value="Unassembled WGS sequence"/>
</dbReference>
<dbReference type="InterPro" id="IPR036282">
    <property type="entry name" value="Glutathione-S-Trfase_C_sf"/>
</dbReference>
<dbReference type="PANTHER" id="PTHR11571:SF150">
    <property type="entry name" value="GLUTATHIONE S-TRANSFERASE"/>
    <property type="match status" value="1"/>
</dbReference>
<dbReference type="SUPFAM" id="SSF47616">
    <property type="entry name" value="GST C-terminal domain-like"/>
    <property type="match status" value="1"/>
</dbReference>
<dbReference type="InterPro" id="IPR004046">
    <property type="entry name" value="GST_C"/>
</dbReference>
<dbReference type="Pfam" id="PF14497">
    <property type="entry name" value="GST_C_3"/>
    <property type="match status" value="1"/>
</dbReference>
<organism evidence="3 4">
    <name type="scientific">Thamnocephalis sphaerospora</name>
    <dbReference type="NCBI Taxonomy" id="78915"/>
    <lineage>
        <taxon>Eukaryota</taxon>
        <taxon>Fungi</taxon>
        <taxon>Fungi incertae sedis</taxon>
        <taxon>Zoopagomycota</taxon>
        <taxon>Zoopagomycotina</taxon>
        <taxon>Zoopagomycetes</taxon>
        <taxon>Zoopagales</taxon>
        <taxon>Sigmoideomycetaceae</taxon>
        <taxon>Thamnocephalis</taxon>
    </lineage>
</organism>
<accession>A0A4P9XL61</accession>
<keyword evidence="4" id="KW-1185">Reference proteome</keyword>
<dbReference type="CDD" id="cd03192">
    <property type="entry name" value="GST_C_Sigma_like"/>
    <property type="match status" value="1"/>
</dbReference>
<evidence type="ECO:0000313" key="4">
    <source>
        <dbReference type="Proteomes" id="UP000271241"/>
    </source>
</evidence>
<dbReference type="GO" id="GO:0006749">
    <property type="term" value="P:glutathione metabolic process"/>
    <property type="evidence" value="ECO:0007669"/>
    <property type="project" value="TreeGrafter"/>
</dbReference>
<sequence length="216" mass="24527">MTVPKDVLIYMSSYPAHGRYGAICMMLADAGVPYKQRIITHPEWAQVKSEFTTPDRTPYGALPTLKIDGKLYSQFLPIMRYLARRLGHFDGKSIEDAFLVDAVADLTIDWFNELVRDLYLNKDPAVQEKFINELQPRYASALDSYLGQDTSGPYLLGEVLTYTDLFIYTTTQDSPGFLVDKYPNISALVQAVESRSSLTDYLAEFKRRKEQSSATH</sequence>
<evidence type="ECO:0000259" key="2">
    <source>
        <dbReference type="PROSITE" id="PS50405"/>
    </source>
</evidence>
<evidence type="ECO:0008006" key="5">
    <source>
        <dbReference type="Google" id="ProtNLM"/>
    </source>
</evidence>
<proteinExistence type="predicted"/>
<dbReference type="OrthoDB" id="414243at2759"/>
<reference evidence="4" key="1">
    <citation type="journal article" date="2018" name="Nat. Microbiol.">
        <title>Leveraging single-cell genomics to expand the fungal tree of life.</title>
        <authorList>
            <person name="Ahrendt S.R."/>
            <person name="Quandt C.A."/>
            <person name="Ciobanu D."/>
            <person name="Clum A."/>
            <person name="Salamov A."/>
            <person name="Andreopoulos B."/>
            <person name="Cheng J.F."/>
            <person name="Woyke T."/>
            <person name="Pelin A."/>
            <person name="Henrissat B."/>
            <person name="Reynolds N.K."/>
            <person name="Benny G.L."/>
            <person name="Smith M.E."/>
            <person name="James T.Y."/>
            <person name="Grigoriev I.V."/>
        </authorList>
    </citation>
    <scope>NUCLEOTIDE SEQUENCE [LARGE SCALE GENOMIC DNA]</scope>
    <source>
        <strain evidence="4">RSA 1356</strain>
    </source>
</reference>
<dbReference type="InterPro" id="IPR050213">
    <property type="entry name" value="GST_superfamily"/>
</dbReference>
<dbReference type="SUPFAM" id="SSF52833">
    <property type="entry name" value="Thioredoxin-like"/>
    <property type="match status" value="1"/>
</dbReference>
<feature type="domain" description="GST N-terminal" evidence="1">
    <location>
        <begin position="7"/>
        <end position="90"/>
    </location>
</feature>
<dbReference type="AlphaFoldDB" id="A0A4P9XL61"/>
<dbReference type="PANTHER" id="PTHR11571">
    <property type="entry name" value="GLUTATHIONE S-TRANSFERASE"/>
    <property type="match status" value="1"/>
</dbReference>
<dbReference type="Gene3D" id="1.20.1050.130">
    <property type="match status" value="1"/>
</dbReference>
<protein>
    <recommendedName>
        <fullName evidence="5">Glutathione S-transferase</fullName>
    </recommendedName>
</protein>